<dbReference type="GO" id="GO:0005975">
    <property type="term" value="P:carbohydrate metabolic process"/>
    <property type="evidence" value="ECO:0007669"/>
    <property type="project" value="InterPro"/>
</dbReference>
<dbReference type="InterPro" id="IPR005198">
    <property type="entry name" value="Glyco_hydro_76"/>
</dbReference>
<evidence type="ECO:0000313" key="3">
    <source>
        <dbReference type="Proteomes" id="UP000054383"/>
    </source>
</evidence>
<dbReference type="Proteomes" id="UP000054383">
    <property type="component" value="Unassembled WGS sequence"/>
</dbReference>
<organism evidence="2 3">
    <name type="scientific">Talaromyces islandicus</name>
    <name type="common">Penicillium islandicum</name>
    <dbReference type="NCBI Taxonomy" id="28573"/>
    <lineage>
        <taxon>Eukaryota</taxon>
        <taxon>Fungi</taxon>
        <taxon>Dikarya</taxon>
        <taxon>Ascomycota</taxon>
        <taxon>Pezizomycotina</taxon>
        <taxon>Eurotiomycetes</taxon>
        <taxon>Eurotiomycetidae</taxon>
        <taxon>Eurotiales</taxon>
        <taxon>Trichocomaceae</taxon>
        <taxon>Talaromyces</taxon>
        <taxon>Talaromyces sect. Islandici</taxon>
    </lineage>
</organism>
<dbReference type="AlphaFoldDB" id="A0A0U1M881"/>
<dbReference type="EMBL" id="CVMT01000010">
    <property type="protein sequence ID" value="CRG91787.1"/>
    <property type="molecule type" value="Genomic_DNA"/>
</dbReference>
<reference evidence="2 3" key="1">
    <citation type="submission" date="2015-04" db="EMBL/GenBank/DDBJ databases">
        <authorList>
            <person name="Syromyatnikov M.Y."/>
            <person name="Popov V.N."/>
        </authorList>
    </citation>
    <scope>NUCLEOTIDE SEQUENCE [LARGE SCALE GENOMIC DNA]</scope>
    <source>
        <strain evidence="2">WF-38-12</strain>
    </source>
</reference>
<evidence type="ECO:0000313" key="2">
    <source>
        <dbReference type="EMBL" id="CRG91787.1"/>
    </source>
</evidence>
<keyword evidence="3" id="KW-1185">Reference proteome</keyword>
<dbReference type="OMA" id="WAQKEWD"/>
<gene>
    <name evidence="2" type="ORF">PISL3812_08839</name>
</gene>
<dbReference type="STRING" id="28573.A0A0U1M881"/>
<sequence>MISKAALVTTALALAGQSSAQLANAESAFYTLQGWYNPGSGIWDGDGWWNGANAFTVVAELASAAQTKNDSSVTQSAKNIFENTWVVGPTSNANLPQSERNLGQYDSSNSSVWGGPAYDDNGWWALGWIAAYDVTKNDTYLELAKGMFDDLVNNAWGTRCGNAGVYWNSDHSYINAITNELFLSIAAHLANRVPDNSSYYIDWAEKEWNWFATSGMINENNTINDGLTDPCTNNNETPYSYNQGVVLGGLVELNKASPNQSYIDSANTIAQAAIKLMADSNNVIHDTCEDDGSCFPNATQFKGVFIRNLLLLHQASPNDLYADVIKACAQSIWANNRDDSTNDLSINWAGPFVSPTNSSAHSSAMDALVAAIYL</sequence>
<dbReference type="Gene3D" id="1.50.10.20">
    <property type="match status" value="1"/>
</dbReference>
<keyword evidence="1" id="KW-0732">Signal</keyword>
<evidence type="ECO:0000256" key="1">
    <source>
        <dbReference type="SAM" id="SignalP"/>
    </source>
</evidence>
<dbReference type="InterPro" id="IPR008928">
    <property type="entry name" value="6-hairpin_glycosidase_sf"/>
</dbReference>
<dbReference type="InterPro" id="IPR053169">
    <property type="entry name" value="MUG_Protein"/>
</dbReference>
<dbReference type="PANTHER" id="PTHR47791">
    <property type="entry name" value="MEIOTICALLY UP-REGULATED GENE 191 PROTEIN"/>
    <property type="match status" value="1"/>
</dbReference>
<dbReference type="SUPFAM" id="SSF48208">
    <property type="entry name" value="Six-hairpin glycosidases"/>
    <property type="match status" value="1"/>
</dbReference>
<feature type="signal peptide" evidence="1">
    <location>
        <begin position="1"/>
        <end position="20"/>
    </location>
</feature>
<dbReference type="OrthoDB" id="9984024at2759"/>
<protein>
    <submittedName>
        <fullName evidence="2">Mannan endo-1,6-alpha-mannosidase DCW1</fullName>
    </submittedName>
</protein>
<proteinExistence type="predicted"/>
<name>A0A0U1M881_TALIS</name>
<dbReference type="Pfam" id="PF03663">
    <property type="entry name" value="Glyco_hydro_76"/>
    <property type="match status" value="1"/>
</dbReference>
<feature type="chain" id="PRO_5006711684" evidence="1">
    <location>
        <begin position="21"/>
        <end position="374"/>
    </location>
</feature>
<dbReference type="PANTHER" id="PTHR47791:SF1">
    <property type="entry name" value="ENDO MANNANASE, GH76 FAMILY (EUROFUNG)"/>
    <property type="match status" value="1"/>
</dbReference>
<accession>A0A0U1M881</accession>